<dbReference type="SUPFAM" id="SSF55729">
    <property type="entry name" value="Acyl-CoA N-acyltransferases (Nat)"/>
    <property type="match status" value="1"/>
</dbReference>
<keyword evidence="2" id="KW-0808">Transferase</keyword>
<name>A0A5K7ZP26_9BACT</name>
<feature type="domain" description="N-acetyltransferase" evidence="1">
    <location>
        <begin position="1"/>
        <end position="150"/>
    </location>
</feature>
<evidence type="ECO:0000259" key="1">
    <source>
        <dbReference type="PROSITE" id="PS51186"/>
    </source>
</evidence>
<dbReference type="Proteomes" id="UP000427769">
    <property type="component" value="Chromosome"/>
</dbReference>
<evidence type="ECO:0000313" key="3">
    <source>
        <dbReference type="Proteomes" id="UP000427769"/>
    </source>
</evidence>
<gene>
    <name evidence="2" type="ORF">DSCW_55140</name>
</gene>
<proteinExistence type="predicted"/>
<dbReference type="CDD" id="cd04301">
    <property type="entry name" value="NAT_SF"/>
    <property type="match status" value="1"/>
</dbReference>
<dbReference type="KEGG" id="dwd:DSCW_55140"/>
<dbReference type="AlphaFoldDB" id="A0A5K7ZP26"/>
<dbReference type="RefSeq" id="WP_155306767.1">
    <property type="nucleotide sequence ID" value="NZ_AP021875.1"/>
</dbReference>
<sequence>MNIRKAELKDLSYLVDFTLEEAREAEGVIKIQETLSLGIETALKDNKIAAYWVLVDEEDYPVGSVSVVKEWSDWNAGYYWWIQSMYLKPEYRGKRLMALLVETVKKEMFVQGGLELRLYVHKNNTVAKKAYEKSGFIYSDYEMMKLSSKH</sequence>
<accession>A0A5K7ZP26</accession>
<keyword evidence="3" id="KW-1185">Reference proteome</keyword>
<dbReference type="OrthoDB" id="9805924at2"/>
<dbReference type="Pfam" id="PF00583">
    <property type="entry name" value="Acetyltransf_1"/>
    <property type="match status" value="1"/>
</dbReference>
<dbReference type="GO" id="GO:0016747">
    <property type="term" value="F:acyltransferase activity, transferring groups other than amino-acyl groups"/>
    <property type="evidence" value="ECO:0007669"/>
    <property type="project" value="InterPro"/>
</dbReference>
<organism evidence="2 3">
    <name type="scientific">Desulfosarcina widdelii</name>
    <dbReference type="NCBI Taxonomy" id="947919"/>
    <lineage>
        <taxon>Bacteria</taxon>
        <taxon>Pseudomonadati</taxon>
        <taxon>Thermodesulfobacteriota</taxon>
        <taxon>Desulfobacteria</taxon>
        <taxon>Desulfobacterales</taxon>
        <taxon>Desulfosarcinaceae</taxon>
        <taxon>Desulfosarcina</taxon>
    </lineage>
</organism>
<protein>
    <submittedName>
        <fullName evidence="2">N-acetyltransferase GCN5</fullName>
    </submittedName>
</protein>
<dbReference type="PROSITE" id="PS51186">
    <property type="entry name" value="GNAT"/>
    <property type="match status" value="1"/>
</dbReference>
<dbReference type="InterPro" id="IPR000182">
    <property type="entry name" value="GNAT_dom"/>
</dbReference>
<dbReference type="EMBL" id="AP021875">
    <property type="protein sequence ID" value="BBO78097.1"/>
    <property type="molecule type" value="Genomic_DNA"/>
</dbReference>
<dbReference type="InterPro" id="IPR016181">
    <property type="entry name" value="Acyl_CoA_acyltransferase"/>
</dbReference>
<dbReference type="Gene3D" id="3.40.630.30">
    <property type="match status" value="1"/>
</dbReference>
<reference evidence="2 3" key="1">
    <citation type="submission" date="2019-11" db="EMBL/GenBank/DDBJ databases">
        <title>Comparative genomics of hydrocarbon-degrading Desulfosarcina strains.</title>
        <authorList>
            <person name="Watanabe M."/>
            <person name="Kojima H."/>
            <person name="Fukui M."/>
        </authorList>
    </citation>
    <scope>NUCLEOTIDE SEQUENCE [LARGE SCALE GENOMIC DNA]</scope>
    <source>
        <strain evidence="2 3">PP31</strain>
    </source>
</reference>
<evidence type="ECO:0000313" key="2">
    <source>
        <dbReference type="EMBL" id="BBO78097.1"/>
    </source>
</evidence>